<protein>
    <submittedName>
        <fullName evidence="1">Uncharacterized protein</fullName>
    </submittedName>
</protein>
<evidence type="ECO:0000313" key="1">
    <source>
        <dbReference type="EMBL" id="KAL2049266.1"/>
    </source>
</evidence>
<sequence>MLHEGLYDEGGPPTEDADVHGQILPTPFQFALNVESTKRIVAAEKDNLDGLTKPGFKIDFGEDGSSIYHKYIFRGGGYCIDVGCSKLIIDSKVKLKQSLDGIKGFEPNALVLADGTKLDADIVVLATCFDNMRPSVREILGNKIADRCKDVWDLGAEGEVNAVSP</sequence>
<dbReference type="Proteomes" id="UP001590951">
    <property type="component" value="Unassembled WGS sequence"/>
</dbReference>
<accession>A0ABR4AWS0</accession>
<evidence type="ECO:0000313" key="2">
    <source>
        <dbReference type="Proteomes" id="UP001590951"/>
    </source>
</evidence>
<name>A0ABR4AWS0_9LECA</name>
<reference evidence="1 2" key="1">
    <citation type="submission" date="2024-09" db="EMBL/GenBank/DDBJ databases">
        <title>Rethinking Asexuality: The Enigmatic Case of Functional Sexual Genes in Lepraria (Stereocaulaceae).</title>
        <authorList>
            <person name="Doellman M."/>
            <person name="Sun Y."/>
            <person name="Barcenas-Pena A."/>
            <person name="Lumbsch H.T."/>
            <person name="Grewe F."/>
        </authorList>
    </citation>
    <scope>NUCLEOTIDE SEQUENCE [LARGE SCALE GENOMIC DNA]</scope>
    <source>
        <strain evidence="1 2">Grewe 0041</strain>
    </source>
</reference>
<proteinExistence type="predicted"/>
<organism evidence="1 2">
    <name type="scientific">Lepraria finkii</name>
    <dbReference type="NCBI Taxonomy" id="1340010"/>
    <lineage>
        <taxon>Eukaryota</taxon>
        <taxon>Fungi</taxon>
        <taxon>Dikarya</taxon>
        <taxon>Ascomycota</taxon>
        <taxon>Pezizomycotina</taxon>
        <taxon>Lecanoromycetes</taxon>
        <taxon>OSLEUM clade</taxon>
        <taxon>Lecanoromycetidae</taxon>
        <taxon>Lecanorales</taxon>
        <taxon>Lecanorineae</taxon>
        <taxon>Stereocaulaceae</taxon>
        <taxon>Lepraria</taxon>
    </lineage>
</organism>
<keyword evidence="2" id="KW-1185">Reference proteome</keyword>
<gene>
    <name evidence="1" type="ORF">ABVK25_010443</name>
</gene>
<comment type="caution">
    <text evidence="1">The sequence shown here is derived from an EMBL/GenBank/DDBJ whole genome shotgun (WGS) entry which is preliminary data.</text>
</comment>
<dbReference type="EMBL" id="JBHFEH010000067">
    <property type="protein sequence ID" value="KAL2049266.1"/>
    <property type="molecule type" value="Genomic_DNA"/>
</dbReference>